<protein>
    <recommendedName>
        <fullName evidence="5">FAD/NAD(P)-binding domain-containing protein</fullName>
    </recommendedName>
</protein>
<dbReference type="PANTHER" id="PTHR43735:SF3">
    <property type="entry name" value="FERROPTOSIS SUPPRESSOR PROTEIN 1"/>
    <property type="match status" value="1"/>
</dbReference>
<dbReference type="Gene3D" id="3.50.50.60">
    <property type="entry name" value="FAD/NAD(P)-binding domain"/>
    <property type="match status" value="2"/>
</dbReference>
<comment type="caution">
    <text evidence="6">The sequence shown here is derived from an EMBL/GenBank/DDBJ whole genome shotgun (WGS) entry which is preliminary data.</text>
</comment>
<dbReference type="PRINTS" id="PR00411">
    <property type="entry name" value="PNDRDTASEI"/>
</dbReference>
<keyword evidence="3" id="KW-0274">FAD</keyword>
<dbReference type="EMBL" id="PGCJ01000932">
    <property type="protein sequence ID" value="PLW14025.1"/>
    <property type="molecule type" value="Genomic_DNA"/>
</dbReference>
<dbReference type="SUPFAM" id="SSF51905">
    <property type="entry name" value="FAD/NAD(P)-binding domain"/>
    <property type="match status" value="1"/>
</dbReference>
<sequence length="413" mass="45143">MSGTGQQTIVVIGLSGAGLKTFNLLLEQLNHAKNYQSNIRIIAIEKSHYPYWAPGSLRASVLNGFEHKVVRNFDHLIPTNIQRHHPDQVNIFTGTEVRELDLKNRLLTLDKPLDLEGLQIIDETGNKLKFDYLVIASGSSYPFPCRPPPEAETSEELKTQLRTLQEQIKDSTSIVVVGAGVVGIELAGEISSQYKHKSITLICSTDTLLPDQNPTLSDSLKNQLAQRNVKIIYGSKANIAQLGITKTGKLDKRSKIGLTRSDGGESSEEVEADFVFLAIGNKPNTQFVPAEYLCPKSRLIKVNEHLQVVGEDGEPVAGVYGVGDATNFQEAKLYAALDGQAATASKNLWIDVSDSHANKVIHKPIKGTISVPLGPCGGATELFGFTFGLGPWSTSLIKGRSLFVWMFNSMYPE</sequence>
<dbReference type="PANTHER" id="PTHR43735">
    <property type="entry name" value="APOPTOSIS-INDUCING FACTOR 1"/>
    <property type="match status" value="1"/>
</dbReference>
<dbReference type="GO" id="GO:0004174">
    <property type="term" value="F:electron-transferring-flavoprotein dehydrogenase activity"/>
    <property type="evidence" value="ECO:0007669"/>
    <property type="project" value="TreeGrafter"/>
</dbReference>
<dbReference type="STRING" id="200324.A0A2N5SLB2"/>
<dbReference type="Proteomes" id="UP000235388">
    <property type="component" value="Unassembled WGS sequence"/>
</dbReference>
<dbReference type="InterPro" id="IPR023753">
    <property type="entry name" value="FAD/NAD-binding_dom"/>
</dbReference>
<dbReference type="OrthoDB" id="202203at2759"/>
<evidence type="ECO:0000256" key="3">
    <source>
        <dbReference type="ARBA" id="ARBA00022827"/>
    </source>
</evidence>
<evidence type="ECO:0000259" key="5">
    <source>
        <dbReference type="Pfam" id="PF07992"/>
    </source>
</evidence>
<evidence type="ECO:0000313" key="6">
    <source>
        <dbReference type="EMBL" id="PLW14025.1"/>
    </source>
</evidence>
<reference evidence="6 7" key="1">
    <citation type="submission" date="2017-11" db="EMBL/GenBank/DDBJ databases">
        <title>De novo assembly and phasing of dikaryotic genomes from two isolates of Puccinia coronata f. sp. avenae, the causal agent of oat crown rust.</title>
        <authorList>
            <person name="Miller M.E."/>
            <person name="Zhang Y."/>
            <person name="Omidvar V."/>
            <person name="Sperschneider J."/>
            <person name="Schwessinger B."/>
            <person name="Raley C."/>
            <person name="Palmer J.M."/>
            <person name="Garnica D."/>
            <person name="Upadhyaya N."/>
            <person name="Rathjen J."/>
            <person name="Taylor J.M."/>
            <person name="Park R.F."/>
            <person name="Dodds P.N."/>
            <person name="Hirsch C.D."/>
            <person name="Kianian S.F."/>
            <person name="Figueroa M."/>
        </authorList>
    </citation>
    <scope>NUCLEOTIDE SEQUENCE [LARGE SCALE GENOMIC DNA]</scope>
    <source>
        <strain evidence="6">12NC29</strain>
    </source>
</reference>
<comment type="similarity">
    <text evidence="1">Belongs to the FAD-dependent oxidoreductase family.</text>
</comment>
<keyword evidence="4" id="KW-0560">Oxidoreductase</keyword>
<dbReference type="GO" id="GO:0005737">
    <property type="term" value="C:cytoplasm"/>
    <property type="evidence" value="ECO:0007669"/>
    <property type="project" value="TreeGrafter"/>
</dbReference>
<accession>A0A2N5SLB2</accession>
<dbReference type="InterPro" id="IPR036188">
    <property type="entry name" value="FAD/NAD-bd_sf"/>
</dbReference>
<keyword evidence="7" id="KW-1185">Reference proteome</keyword>
<dbReference type="PRINTS" id="PR00368">
    <property type="entry name" value="FADPNR"/>
</dbReference>
<proteinExistence type="inferred from homology"/>
<name>A0A2N5SLB2_9BASI</name>
<evidence type="ECO:0000256" key="4">
    <source>
        <dbReference type="ARBA" id="ARBA00023002"/>
    </source>
</evidence>
<evidence type="ECO:0000256" key="1">
    <source>
        <dbReference type="ARBA" id="ARBA00006442"/>
    </source>
</evidence>
<evidence type="ECO:0000313" key="7">
    <source>
        <dbReference type="Proteomes" id="UP000235388"/>
    </source>
</evidence>
<keyword evidence="2" id="KW-0285">Flavoprotein</keyword>
<evidence type="ECO:0000256" key="2">
    <source>
        <dbReference type="ARBA" id="ARBA00022630"/>
    </source>
</evidence>
<feature type="domain" description="FAD/NAD(P)-binding" evidence="5">
    <location>
        <begin position="8"/>
        <end position="327"/>
    </location>
</feature>
<gene>
    <name evidence="6" type="ORF">PCANC_17058</name>
</gene>
<dbReference type="AlphaFoldDB" id="A0A2N5SLB2"/>
<dbReference type="GO" id="GO:0050660">
    <property type="term" value="F:flavin adenine dinucleotide binding"/>
    <property type="evidence" value="ECO:0007669"/>
    <property type="project" value="TreeGrafter"/>
</dbReference>
<dbReference type="Pfam" id="PF07992">
    <property type="entry name" value="Pyr_redox_2"/>
    <property type="match status" value="1"/>
</dbReference>
<organism evidence="6 7">
    <name type="scientific">Puccinia coronata f. sp. avenae</name>
    <dbReference type="NCBI Taxonomy" id="200324"/>
    <lineage>
        <taxon>Eukaryota</taxon>
        <taxon>Fungi</taxon>
        <taxon>Dikarya</taxon>
        <taxon>Basidiomycota</taxon>
        <taxon>Pucciniomycotina</taxon>
        <taxon>Pucciniomycetes</taxon>
        <taxon>Pucciniales</taxon>
        <taxon>Pucciniaceae</taxon>
        <taxon>Puccinia</taxon>
    </lineage>
</organism>